<gene>
    <name evidence="3" type="ORF">BU204_27855</name>
</gene>
<keyword evidence="2" id="KW-0812">Transmembrane</keyword>
<sequence length="100" mass="11323">MVRANDHQVPGGNVAGSQLAKRSRNAVDPHEEPSAEWGWHGRFPRGREIGGWFTAISMFAMAFFGTQIARTEQLYLLAFGIGLVAILIWARVRQRTSWRR</sequence>
<proteinExistence type="predicted"/>
<comment type="caution">
    <text evidence="3">The sequence shown here is derived from an EMBL/GenBank/DDBJ whole genome shotgun (WGS) entry which is preliminary data.</text>
</comment>
<evidence type="ECO:0000256" key="1">
    <source>
        <dbReference type="SAM" id="MobiDB-lite"/>
    </source>
</evidence>
<keyword evidence="4" id="KW-1185">Reference proteome</keyword>
<feature type="transmembrane region" description="Helical" evidence="2">
    <location>
        <begin position="49"/>
        <end position="68"/>
    </location>
</feature>
<evidence type="ECO:0008006" key="5">
    <source>
        <dbReference type="Google" id="ProtNLM"/>
    </source>
</evidence>
<dbReference type="EMBL" id="MSIE01000057">
    <property type="protein sequence ID" value="OLF13334.1"/>
    <property type="molecule type" value="Genomic_DNA"/>
</dbReference>
<reference evidence="3 4" key="1">
    <citation type="submission" date="2016-12" db="EMBL/GenBank/DDBJ databases">
        <title>The draft genome sequence of Actinophytocola sp. 11-183.</title>
        <authorList>
            <person name="Wang W."/>
            <person name="Yuan L."/>
        </authorList>
    </citation>
    <scope>NUCLEOTIDE SEQUENCE [LARGE SCALE GENOMIC DNA]</scope>
    <source>
        <strain evidence="3 4">11-183</strain>
    </source>
</reference>
<feature type="transmembrane region" description="Helical" evidence="2">
    <location>
        <begin position="74"/>
        <end position="92"/>
    </location>
</feature>
<organism evidence="3 4">
    <name type="scientific">Actinophytocola xanthii</name>
    <dbReference type="NCBI Taxonomy" id="1912961"/>
    <lineage>
        <taxon>Bacteria</taxon>
        <taxon>Bacillati</taxon>
        <taxon>Actinomycetota</taxon>
        <taxon>Actinomycetes</taxon>
        <taxon>Pseudonocardiales</taxon>
        <taxon>Pseudonocardiaceae</taxon>
    </lineage>
</organism>
<keyword evidence="2" id="KW-1133">Transmembrane helix</keyword>
<dbReference type="STRING" id="1912961.BU204_27855"/>
<evidence type="ECO:0000313" key="4">
    <source>
        <dbReference type="Proteomes" id="UP000185596"/>
    </source>
</evidence>
<name>A0A1Q8CG57_9PSEU</name>
<dbReference type="AlphaFoldDB" id="A0A1Q8CG57"/>
<protein>
    <recommendedName>
        <fullName evidence="5">DUF2631 domain-containing protein</fullName>
    </recommendedName>
</protein>
<evidence type="ECO:0000256" key="2">
    <source>
        <dbReference type="SAM" id="Phobius"/>
    </source>
</evidence>
<dbReference type="Proteomes" id="UP000185596">
    <property type="component" value="Unassembled WGS sequence"/>
</dbReference>
<keyword evidence="2" id="KW-0472">Membrane</keyword>
<feature type="region of interest" description="Disordered" evidence="1">
    <location>
        <begin position="1"/>
        <end position="35"/>
    </location>
</feature>
<evidence type="ECO:0000313" key="3">
    <source>
        <dbReference type="EMBL" id="OLF13334.1"/>
    </source>
</evidence>
<dbReference type="InterPro" id="IPR024341">
    <property type="entry name" value="DUF2631"/>
</dbReference>
<accession>A0A1Q8CG57</accession>
<dbReference type="Pfam" id="PF10939">
    <property type="entry name" value="DUF2631"/>
    <property type="match status" value="1"/>
</dbReference>